<feature type="compositionally biased region" description="Gly residues" evidence="1">
    <location>
        <begin position="474"/>
        <end position="487"/>
    </location>
</feature>
<dbReference type="PANTHER" id="PTHR40903:SF1">
    <property type="entry name" value="HYPHALLY REGULATED CELL WALL PROTEIN 3"/>
    <property type="match status" value="1"/>
</dbReference>
<feature type="region of interest" description="Disordered" evidence="1">
    <location>
        <begin position="468"/>
        <end position="503"/>
    </location>
</feature>
<dbReference type="AlphaFoldDB" id="A0A150GXL4"/>
<feature type="region of interest" description="Disordered" evidence="1">
    <location>
        <begin position="103"/>
        <end position="145"/>
    </location>
</feature>
<dbReference type="PANTHER" id="PTHR40903">
    <property type="entry name" value="GLYCINE-RICH CELL WALL STRUCTURAL PROTEIN 1-LIKE"/>
    <property type="match status" value="1"/>
</dbReference>
<dbReference type="EMBL" id="LSYV01000006">
    <property type="protein sequence ID" value="KXZ54432.1"/>
    <property type="molecule type" value="Genomic_DNA"/>
</dbReference>
<feature type="compositionally biased region" description="Low complexity" evidence="1">
    <location>
        <begin position="488"/>
        <end position="501"/>
    </location>
</feature>
<sequence>MAKTRLHRLPPSAQIWNAARAEPELTLPAVPGCGRGAVLALAADGPLLAVAYAAEVLVWELAEGEKGAMCGGGVGGNAVAAVAEAAAASGACGDGGGESSCAGWGGGAGGDSEEEAAPSGDGGSGDGTPLSECREHPEADALRRQRSQRFPHLAALIKPTLTTGVRSMSLSAKHGVLALRSADGVELRRARGGAWLHGFTDRRNTALLAAGDVLLVASSSPSFLGNNFLEFQIEVSAVDLAALAAAGGGEGGESDDGDGAAGGGGTGAAAGAAAAVASSPSSAAASQDWQRQVRPMIVRTLSPLLRHELRGAPLTEFKWDQPLQAALSGGRLLLRCLQFPVAPGVLAWPGFFAFRVADLVAGLALGRPAAAVASVPLLSQAVSDPTAAAPLPQATVADALAVRTAAPAQPPGPQLPDQPPAVAVVAAAAAAAPIAMAAPVAPPPEVPSRVLAPEVLCAGWQPPAAAPAPSAAAVGGGAGGATDGGGTALSASDAGSSAVGATLDEPGAGAGSGAIPVQVASMQLLVTPRHLALVDPGLRVWLLGIPYTAPRRAL</sequence>
<reference evidence="3" key="1">
    <citation type="journal article" date="2016" name="Nat. Commun.">
        <title>The Gonium pectorale genome demonstrates co-option of cell cycle regulation during the evolution of multicellularity.</title>
        <authorList>
            <person name="Hanschen E.R."/>
            <person name="Marriage T.N."/>
            <person name="Ferris P.J."/>
            <person name="Hamaji T."/>
            <person name="Toyoda A."/>
            <person name="Fujiyama A."/>
            <person name="Neme R."/>
            <person name="Noguchi H."/>
            <person name="Minakuchi Y."/>
            <person name="Suzuki M."/>
            <person name="Kawai-Toyooka H."/>
            <person name="Smith D.R."/>
            <person name="Sparks H."/>
            <person name="Anderson J."/>
            <person name="Bakaric R."/>
            <person name="Luria V."/>
            <person name="Karger A."/>
            <person name="Kirschner M.W."/>
            <person name="Durand P.M."/>
            <person name="Michod R.E."/>
            <person name="Nozaki H."/>
            <person name="Olson B.J."/>
        </authorList>
    </citation>
    <scope>NUCLEOTIDE SEQUENCE [LARGE SCALE GENOMIC DNA]</scope>
    <source>
        <strain evidence="3">NIES-2863</strain>
    </source>
</reference>
<evidence type="ECO:0000256" key="1">
    <source>
        <dbReference type="SAM" id="MobiDB-lite"/>
    </source>
</evidence>
<accession>A0A150GXL4</accession>
<organism evidence="2 3">
    <name type="scientific">Gonium pectorale</name>
    <name type="common">Green alga</name>
    <dbReference type="NCBI Taxonomy" id="33097"/>
    <lineage>
        <taxon>Eukaryota</taxon>
        <taxon>Viridiplantae</taxon>
        <taxon>Chlorophyta</taxon>
        <taxon>core chlorophytes</taxon>
        <taxon>Chlorophyceae</taxon>
        <taxon>CS clade</taxon>
        <taxon>Chlamydomonadales</taxon>
        <taxon>Volvocaceae</taxon>
        <taxon>Gonium</taxon>
    </lineage>
</organism>
<dbReference type="OrthoDB" id="551675at2759"/>
<feature type="compositionally biased region" description="Basic and acidic residues" evidence="1">
    <location>
        <begin position="132"/>
        <end position="143"/>
    </location>
</feature>
<keyword evidence="3" id="KW-1185">Reference proteome</keyword>
<comment type="caution">
    <text evidence="2">The sequence shown here is derived from an EMBL/GenBank/DDBJ whole genome shotgun (WGS) entry which is preliminary data.</text>
</comment>
<evidence type="ECO:0000313" key="2">
    <source>
        <dbReference type="EMBL" id="KXZ54432.1"/>
    </source>
</evidence>
<evidence type="ECO:0000313" key="3">
    <source>
        <dbReference type="Proteomes" id="UP000075714"/>
    </source>
</evidence>
<gene>
    <name evidence="2" type="ORF">GPECTOR_5g85</name>
</gene>
<name>A0A150GXL4_GONPE</name>
<protein>
    <submittedName>
        <fullName evidence="2">Uncharacterized protein</fullName>
    </submittedName>
</protein>
<proteinExistence type="predicted"/>
<dbReference type="Proteomes" id="UP000075714">
    <property type="component" value="Unassembled WGS sequence"/>
</dbReference>